<evidence type="ECO:0000313" key="2">
    <source>
        <dbReference type="EMBL" id="SMO90713.1"/>
    </source>
</evidence>
<dbReference type="Proteomes" id="UP000320300">
    <property type="component" value="Unassembled WGS sequence"/>
</dbReference>
<accession>A0A521F3I1</accession>
<keyword evidence="1" id="KW-0732">Signal</keyword>
<reference evidence="2 3" key="1">
    <citation type="submission" date="2017-05" db="EMBL/GenBank/DDBJ databases">
        <authorList>
            <person name="Varghese N."/>
            <person name="Submissions S."/>
        </authorList>
    </citation>
    <scope>NUCLEOTIDE SEQUENCE [LARGE SCALE GENOMIC DNA]</scope>
    <source>
        <strain evidence="2 3">DSM 19036</strain>
    </source>
</reference>
<sequence>MKRALLILIFILAGYQFGRAQFNSSAIENRIRPDSNAVGEVHFNFYNFNYVRDYEYSNQFHDGYTLYGTQLQPQLVYYAHPNLAIIAGAYIRKDFGDNGVHDSKPLFALKYHKKDLSLIFGSLEGGIHHGYIEQLWDFERQITDPIQYGTQLIIEKEKWKLDAWIAWQKQIYTPSPVKEQIVGGLTAERSLWQSNGWKLSLPFQFLVYHKGGQIDTLKSVPLLTMGNGATGLKLHKEIGGNVQEIFTDNYIVGYKDFSPTKIQAFQGGYGLWFNAGANTRWGSLVASYWKGNNFQTIKGMPLYESVSSTLYDAGHKESNRSILLLRYAYQHELLPNLYLDVRVEPHVDLGTSRTEQLQFQGSFFLTYKQDFKLFKIKQ</sequence>
<feature type="signal peptide" evidence="1">
    <location>
        <begin position="1"/>
        <end position="20"/>
    </location>
</feature>
<evidence type="ECO:0008006" key="4">
    <source>
        <dbReference type="Google" id="ProtNLM"/>
    </source>
</evidence>
<gene>
    <name evidence="2" type="ORF">SAMN06265348_11087</name>
</gene>
<dbReference type="RefSeq" id="WP_142529806.1">
    <property type="nucleotide sequence ID" value="NZ_CBCSJO010000010.1"/>
</dbReference>
<name>A0A521F3I1_9SPHI</name>
<organism evidence="2 3">
    <name type="scientific">Pedobacter westerhofensis</name>
    <dbReference type="NCBI Taxonomy" id="425512"/>
    <lineage>
        <taxon>Bacteria</taxon>
        <taxon>Pseudomonadati</taxon>
        <taxon>Bacteroidota</taxon>
        <taxon>Sphingobacteriia</taxon>
        <taxon>Sphingobacteriales</taxon>
        <taxon>Sphingobacteriaceae</taxon>
        <taxon>Pedobacter</taxon>
    </lineage>
</organism>
<dbReference type="AlphaFoldDB" id="A0A521F3I1"/>
<dbReference type="EMBL" id="FXTN01000010">
    <property type="protein sequence ID" value="SMO90713.1"/>
    <property type="molecule type" value="Genomic_DNA"/>
</dbReference>
<evidence type="ECO:0000256" key="1">
    <source>
        <dbReference type="SAM" id="SignalP"/>
    </source>
</evidence>
<dbReference type="OrthoDB" id="1111796at2"/>
<feature type="chain" id="PRO_5022045174" description="Outer membrane protein" evidence="1">
    <location>
        <begin position="21"/>
        <end position="378"/>
    </location>
</feature>
<proteinExistence type="predicted"/>
<protein>
    <recommendedName>
        <fullName evidence="4">Outer membrane protein</fullName>
    </recommendedName>
</protein>
<keyword evidence="3" id="KW-1185">Reference proteome</keyword>
<evidence type="ECO:0000313" key="3">
    <source>
        <dbReference type="Proteomes" id="UP000320300"/>
    </source>
</evidence>